<keyword evidence="3" id="KW-1185">Reference proteome</keyword>
<organism evidence="2 3">
    <name type="scientific">Phrynosoma platyrhinos</name>
    <name type="common">Desert horned lizard</name>
    <dbReference type="NCBI Taxonomy" id="52577"/>
    <lineage>
        <taxon>Eukaryota</taxon>
        <taxon>Metazoa</taxon>
        <taxon>Chordata</taxon>
        <taxon>Craniata</taxon>
        <taxon>Vertebrata</taxon>
        <taxon>Euteleostomi</taxon>
        <taxon>Lepidosauria</taxon>
        <taxon>Squamata</taxon>
        <taxon>Bifurcata</taxon>
        <taxon>Unidentata</taxon>
        <taxon>Episquamata</taxon>
        <taxon>Toxicofera</taxon>
        <taxon>Iguania</taxon>
        <taxon>Phrynosomatidae</taxon>
        <taxon>Phrynosomatinae</taxon>
        <taxon>Phrynosoma</taxon>
    </lineage>
</organism>
<gene>
    <name evidence="2" type="ORF">JD844_015049</name>
</gene>
<accession>A0ABQ7T7R8</accession>
<evidence type="ECO:0000313" key="2">
    <source>
        <dbReference type="EMBL" id="KAH0625505.1"/>
    </source>
</evidence>
<evidence type="ECO:0000256" key="1">
    <source>
        <dbReference type="SAM" id="MobiDB-lite"/>
    </source>
</evidence>
<dbReference type="EMBL" id="JAIPUX010001211">
    <property type="protein sequence ID" value="KAH0625505.1"/>
    <property type="molecule type" value="Genomic_DNA"/>
</dbReference>
<sequence length="270" mass="29498">ELVLLHGYQDGLLPHPKWHLPPEGFPELPVAHGLYWGQSPPTTRNRRMLPMEIPPSADHPSDLQLILVAALSVAEPGPRRGLPSKGEADPDSFALWGSLAAQGSPGDETLKRPPGRDGGTPFCPTPLQKWVSPDRPDPQDFLDQLVLQGRLACQDLQDMIVGFPLLLRTESSFLMPSLVSLQGEPGPKGEPGEKGMWGEEEGLHQLREALKILAERVLILETMIGLHEPEPGSGIGPVSASVSSDDRGKRDESLVAYTVISHRRSKEKRK</sequence>
<protein>
    <submittedName>
        <fullName evidence="2">Uncharacterized protein</fullName>
    </submittedName>
</protein>
<proteinExistence type="predicted"/>
<feature type="non-terminal residue" evidence="2">
    <location>
        <position position="1"/>
    </location>
</feature>
<comment type="caution">
    <text evidence="2">The sequence shown here is derived from an EMBL/GenBank/DDBJ whole genome shotgun (WGS) entry which is preliminary data.</text>
</comment>
<dbReference type="Proteomes" id="UP000826234">
    <property type="component" value="Unassembled WGS sequence"/>
</dbReference>
<feature type="region of interest" description="Disordered" evidence="1">
    <location>
        <begin position="97"/>
        <end position="127"/>
    </location>
</feature>
<evidence type="ECO:0000313" key="3">
    <source>
        <dbReference type="Proteomes" id="UP000826234"/>
    </source>
</evidence>
<reference evidence="2 3" key="1">
    <citation type="journal article" date="2022" name="Gigascience">
        <title>A chromosome-level genome assembly and annotation of the desert horned lizard, Phrynosoma platyrhinos, provides insight into chromosomal rearrangements among reptiles.</title>
        <authorList>
            <person name="Koochekian N."/>
            <person name="Ascanio A."/>
            <person name="Farleigh K."/>
            <person name="Card D.C."/>
            <person name="Schield D.R."/>
            <person name="Castoe T.A."/>
            <person name="Jezkova T."/>
        </authorList>
    </citation>
    <scope>NUCLEOTIDE SEQUENCE [LARGE SCALE GENOMIC DNA]</scope>
    <source>
        <strain evidence="2">NK-2021</strain>
    </source>
</reference>
<feature type="region of interest" description="Disordered" evidence="1">
    <location>
        <begin position="230"/>
        <end position="250"/>
    </location>
</feature>
<name>A0ABQ7T7R8_PHRPL</name>